<keyword evidence="4" id="KW-1185">Reference proteome</keyword>
<protein>
    <submittedName>
        <fullName evidence="3">Peptide synthetase</fullName>
    </submittedName>
</protein>
<dbReference type="AlphaFoldDB" id="A0A1J9RG97"/>
<dbReference type="Gene3D" id="3.30.40.10">
    <property type="entry name" value="Zinc/RING finger domain, C3HC4 (zinc finger)"/>
    <property type="match status" value="1"/>
</dbReference>
<dbReference type="RefSeq" id="XP_020135401.1">
    <property type="nucleotide sequence ID" value="XM_020269529.1"/>
</dbReference>
<dbReference type="Proteomes" id="UP000183809">
    <property type="component" value="Unassembled WGS sequence"/>
</dbReference>
<gene>
    <name evidence="3" type="ORF">BKCO1_1000162</name>
</gene>
<name>A0A1J9RG97_9PEZI</name>
<keyword evidence="1" id="KW-0862">Zinc</keyword>
<evidence type="ECO:0000256" key="1">
    <source>
        <dbReference type="PROSITE-ProRule" id="PRU00175"/>
    </source>
</evidence>
<sequence>MDELKDPTKEEFLAHGMEEIPEEELLASISDPNAPDGRDSCVFCLEKFSSENSTERPVRIISCSHWVGSECIQLVSSNKCPFCRARLFAKGPEPDEARDLPSLQGLPSFGNVEDLLAELALEDRDDDVDTIGSGESNGAWTLRIQVANHWQSGYLDQLASAYPQARTRHEQLAAQRAWEMEWHRTLTTHAANPEMVTAPGILPPGANLYPHPSPATTMNDTRPYALIKPFELVLPRDVAPVVDRPPLQGVWLSVRTEAVGINLRMALMSFQTLDMLLIPEPAGVEAAGSFNSLVTQQNEWNLLITQAIDAIERWCREHEAQLWRSNELEERWVATATAEIRTQTAQLGRPVPASLQRAMGTLIEFVVRWRAVREMEVWETLVTDQDQGE</sequence>
<dbReference type="Pfam" id="PF13639">
    <property type="entry name" value="zf-RING_2"/>
    <property type="match status" value="1"/>
</dbReference>
<proteinExistence type="predicted"/>
<dbReference type="SUPFAM" id="SSF57850">
    <property type="entry name" value="RING/U-box"/>
    <property type="match status" value="1"/>
</dbReference>
<feature type="domain" description="RING-type" evidence="2">
    <location>
        <begin position="41"/>
        <end position="84"/>
    </location>
</feature>
<accession>A0A1J9RG97</accession>
<dbReference type="OrthoDB" id="4348522at2759"/>
<evidence type="ECO:0000313" key="3">
    <source>
        <dbReference type="EMBL" id="OJD40558.1"/>
    </source>
</evidence>
<keyword evidence="1" id="KW-0479">Metal-binding</keyword>
<dbReference type="EMBL" id="MNUE01000001">
    <property type="protein sequence ID" value="OJD40558.1"/>
    <property type="molecule type" value="Genomic_DNA"/>
</dbReference>
<dbReference type="InterPro" id="IPR001841">
    <property type="entry name" value="Znf_RING"/>
</dbReference>
<dbReference type="GO" id="GO:0008270">
    <property type="term" value="F:zinc ion binding"/>
    <property type="evidence" value="ECO:0007669"/>
    <property type="project" value="UniProtKB-KW"/>
</dbReference>
<evidence type="ECO:0000313" key="4">
    <source>
        <dbReference type="Proteomes" id="UP000183809"/>
    </source>
</evidence>
<comment type="caution">
    <text evidence="3">The sequence shown here is derived from an EMBL/GenBank/DDBJ whole genome shotgun (WGS) entry which is preliminary data.</text>
</comment>
<reference evidence="3 4" key="1">
    <citation type="submission" date="2016-10" db="EMBL/GenBank/DDBJ databases">
        <title>Proteomics and genomics reveal pathogen-plant mechanisms compatible with a hemibiotrophic lifestyle of Diplodia corticola.</title>
        <authorList>
            <person name="Fernandes I."/>
            <person name="De Jonge R."/>
            <person name="Van De Peer Y."/>
            <person name="Devreese B."/>
            <person name="Alves A."/>
            <person name="Esteves A.C."/>
        </authorList>
    </citation>
    <scope>NUCLEOTIDE SEQUENCE [LARGE SCALE GENOMIC DNA]</scope>
    <source>
        <strain evidence="3 4">CBS 112549</strain>
    </source>
</reference>
<evidence type="ECO:0000259" key="2">
    <source>
        <dbReference type="PROSITE" id="PS50089"/>
    </source>
</evidence>
<organism evidence="3 4">
    <name type="scientific">Diplodia corticola</name>
    <dbReference type="NCBI Taxonomy" id="236234"/>
    <lineage>
        <taxon>Eukaryota</taxon>
        <taxon>Fungi</taxon>
        <taxon>Dikarya</taxon>
        <taxon>Ascomycota</taxon>
        <taxon>Pezizomycotina</taxon>
        <taxon>Dothideomycetes</taxon>
        <taxon>Dothideomycetes incertae sedis</taxon>
        <taxon>Botryosphaeriales</taxon>
        <taxon>Botryosphaeriaceae</taxon>
        <taxon>Diplodia</taxon>
    </lineage>
</organism>
<dbReference type="InterPro" id="IPR013083">
    <property type="entry name" value="Znf_RING/FYVE/PHD"/>
</dbReference>
<dbReference type="GeneID" id="31009788"/>
<dbReference type="PROSITE" id="PS50089">
    <property type="entry name" value="ZF_RING_2"/>
    <property type="match status" value="1"/>
</dbReference>
<keyword evidence="1" id="KW-0863">Zinc-finger</keyword>
<dbReference type="STRING" id="236234.A0A1J9RG97"/>